<name>A0ABQ5C0S7_9ASTR</name>
<evidence type="ECO:0000313" key="4">
    <source>
        <dbReference type="EMBL" id="GJT19587.1"/>
    </source>
</evidence>
<dbReference type="SUPFAM" id="SSF53098">
    <property type="entry name" value="Ribonuclease H-like"/>
    <property type="match status" value="1"/>
</dbReference>
<gene>
    <name evidence="4" type="ORF">Tco_0878293</name>
</gene>
<feature type="non-terminal residue" evidence="4">
    <location>
        <position position="1"/>
    </location>
</feature>
<dbReference type="InterPro" id="IPR036397">
    <property type="entry name" value="RNaseH_sf"/>
</dbReference>
<keyword evidence="1" id="KW-0645">Protease</keyword>
<accession>A0ABQ5C0S7</accession>
<feature type="region of interest" description="Disordered" evidence="2">
    <location>
        <begin position="302"/>
        <end position="326"/>
    </location>
</feature>
<dbReference type="PROSITE" id="PS50994">
    <property type="entry name" value="INTEGRASE"/>
    <property type="match status" value="1"/>
</dbReference>
<protein>
    <submittedName>
        <fullName evidence="4">Retrovirus-related pol polyprotein from transposon TNT 1-94</fullName>
    </submittedName>
</protein>
<dbReference type="PANTHER" id="PTHR42648:SF21">
    <property type="entry name" value="CYSTEINE-RICH RLK (RECEPTOR-LIKE PROTEIN KINASE) 8"/>
    <property type="match status" value="1"/>
</dbReference>
<feature type="compositionally biased region" description="Polar residues" evidence="2">
    <location>
        <begin position="305"/>
        <end position="326"/>
    </location>
</feature>
<organism evidence="4 5">
    <name type="scientific">Tanacetum coccineum</name>
    <dbReference type="NCBI Taxonomy" id="301880"/>
    <lineage>
        <taxon>Eukaryota</taxon>
        <taxon>Viridiplantae</taxon>
        <taxon>Streptophyta</taxon>
        <taxon>Embryophyta</taxon>
        <taxon>Tracheophyta</taxon>
        <taxon>Spermatophyta</taxon>
        <taxon>Magnoliopsida</taxon>
        <taxon>eudicotyledons</taxon>
        <taxon>Gunneridae</taxon>
        <taxon>Pentapetalae</taxon>
        <taxon>asterids</taxon>
        <taxon>campanulids</taxon>
        <taxon>Asterales</taxon>
        <taxon>Asteraceae</taxon>
        <taxon>Asteroideae</taxon>
        <taxon>Anthemideae</taxon>
        <taxon>Anthemidinae</taxon>
        <taxon>Tanacetum</taxon>
    </lineage>
</organism>
<dbReference type="InterPro" id="IPR012337">
    <property type="entry name" value="RNaseH-like_sf"/>
</dbReference>
<dbReference type="Pfam" id="PF22936">
    <property type="entry name" value="Pol_BBD"/>
    <property type="match status" value="1"/>
</dbReference>
<dbReference type="Pfam" id="PF00665">
    <property type="entry name" value="rve"/>
    <property type="match status" value="1"/>
</dbReference>
<keyword evidence="1" id="KW-0378">Hydrolase</keyword>
<dbReference type="InterPro" id="IPR039537">
    <property type="entry name" value="Retrotran_Ty1/copia-like"/>
</dbReference>
<evidence type="ECO:0000256" key="2">
    <source>
        <dbReference type="SAM" id="MobiDB-lite"/>
    </source>
</evidence>
<feature type="domain" description="Integrase catalytic" evidence="3">
    <location>
        <begin position="536"/>
        <end position="642"/>
    </location>
</feature>
<proteinExistence type="predicted"/>
<dbReference type="Gene3D" id="3.30.420.10">
    <property type="entry name" value="Ribonuclease H-like superfamily/Ribonuclease H"/>
    <property type="match status" value="1"/>
</dbReference>
<reference evidence="4" key="1">
    <citation type="journal article" date="2022" name="Int. J. Mol. Sci.">
        <title>Draft Genome of Tanacetum Coccineum: Genomic Comparison of Closely Related Tanacetum-Family Plants.</title>
        <authorList>
            <person name="Yamashiro T."/>
            <person name="Shiraishi A."/>
            <person name="Nakayama K."/>
            <person name="Satake H."/>
        </authorList>
    </citation>
    <scope>NUCLEOTIDE SEQUENCE</scope>
</reference>
<keyword evidence="5" id="KW-1185">Reference proteome</keyword>
<dbReference type="InterPro" id="IPR054722">
    <property type="entry name" value="PolX-like_BBD"/>
</dbReference>
<dbReference type="EMBL" id="BQNB010013728">
    <property type="protein sequence ID" value="GJT19587.1"/>
    <property type="molecule type" value="Genomic_DNA"/>
</dbReference>
<sequence>SSLIPNKPQKERIIVDVSPRQAYLLCRVVLSTFLNFMGSSTVVAKRLPLKVGRVTSEIKETFVGGNRSSPRSSWYWTYSSIRFQPSSLVRELKRKFWKRIQALLMDSSVPCFNQRTISLRDEDLFKDFDNGLHSEINEVKTVFNQMEAVVEQKYFDIQKKEEKRVIEKEDTPNKAKVITPGLFKLDLEPLSPKVLKNKDAHIDYIKHIQENTYILRELVEHARALRPLDSDLDSACKYAKRIQEVLVYVTSIFTKPSEKLVAITSLNKSKKVRFAEHATSSSTNKKQIDSYKTQDSKKLVLPSTGMKSSTSVSRLQPSGNTKNNRILQTTSSNMKNKVQDHPRSVKSSSNKMNRISELVCNADIKHTSLNANSELICVICNQCMFDANHDVYFLEFVNDVVQIVLWYLDSGCSKHMTGNRSQLVNFVHKFLGTVRFGNDQIAKIIGYGDYQMGNVTIYWVYYVEGPGHNLFSIGQFCDLDLDVTFRKHTCYIRDLEGVDLLKGLRGSNLYTLSLEDMMLSLPIYLLSKASKTNKKHIHKPKAEDTIQEKLYLLHMDLCGPMRIQSINRQKYILVIVDDYSRITWVKFLRTKDEVLEFVIKFLKMIQVRLNATVRNIRTDNGTEFINQTIRDYYEDVGISHQTFVEAVATSCYTQNRSINHKCHNKIPYELLQNRKSDLSYLHVFGALCYPTNDSEDLGKLKPKADIGIFVGYAPPKKA</sequence>
<dbReference type="Proteomes" id="UP001151760">
    <property type="component" value="Unassembled WGS sequence"/>
</dbReference>
<dbReference type="InterPro" id="IPR001584">
    <property type="entry name" value="Integrase_cat-core"/>
</dbReference>
<evidence type="ECO:0000259" key="3">
    <source>
        <dbReference type="PROSITE" id="PS50994"/>
    </source>
</evidence>
<reference evidence="4" key="2">
    <citation type="submission" date="2022-01" db="EMBL/GenBank/DDBJ databases">
        <authorList>
            <person name="Yamashiro T."/>
            <person name="Shiraishi A."/>
            <person name="Satake H."/>
            <person name="Nakayama K."/>
        </authorList>
    </citation>
    <scope>NUCLEOTIDE SEQUENCE</scope>
</reference>
<dbReference type="PANTHER" id="PTHR42648">
    <property type="entry name" value="TRANSPOSASE, PUTATIVE-RELATED"/>
    <property type="match status" value="1"/>
</dbReference>
<evidence type="ECO:0000313" key="5">
    <source>
        <dbReference type="Proteomes" id="UP001151760"/>
    </source>
</evidence>
<comment type="caution">
    <text evidence="4">The sequence shown here is derived from an EMBL/GenBank/DDBJ whole genome shotgun (WGS) entry which is preliminary data.</text>
</comment>
<evidence type="ECO:0000256" key="1">
    <source>
        <dbReference type="ARBA" id="ARBA00022670"/>
    </source>
</evidence>